<dbReference type="Gene3D" id="2.60.40.150">
    <property type="entry name" value="C2 domain"/>
    <property type="match status" value="1"/>
</dbReference>
<feature type="compositionally biased region" description="Polar residues" evidence="3">
    <location>
        <begin position="53"/>
        <end position="68"/>
    </location>
</feature>
<feature type="compositionally biased region" description="Basic and acidic residues" evidence="3">
    <location>
        <begin position="32"/>
        <end position="49"/>
    </location>
</feature>
<dbReference type="PROSITE" id="PS50004">
    <property type="entry name" value="C2"/>
    <property type="match status" value="1"/>
</dbReference>
<proteinExistence type="predicted"/>
<dbReference type="Pfam" id="PF00168">
    <property type="entry name" value="C2"/>
    <property type="match status" value="1"/>
</dbReference>
<evidence type="ECO:0000313" key="6">
    <source>
        <dbReference type="EMBL" id="CAK9073369.1"/>
    </source>
</evidence>
<accession>A0ABP0PE89</accession>
<gene>
    <name evidence="6" type="ORF">CCMP2556_LOCUS36120</name>
</gene>
<evidence type="ECO:0000256" key="2">
    <source>
        <dbReference type="ARBA" id="ARBA00022837"/>
    </source>
</evidence>
<protein>
    <recommendedName>
        <fullName evidence="5">C2 domain-containing protein</fullName>
    </recommendedName>
</protein>
<evidence type="ECO:0000256" key="1">
    <source>
        <dbReference type="ARBA" id="ARBA00022723"/>
    </source>
</evidence>
<evidence type="ECO:0000259" key="5">
    <source>
        <dbReference type="PROSITE" id="PS50004"/>
    </source>
</evidence>
<feature type="domain" description="C2" evidence="5">
    <location>
        <begin position="307"/>
        <end position="436"/>
    </location>
</feature>
<dbReference type="InterPro" id="IPR000008">
    <property type="entry name" value="C2_dom"/>
</dbReference>
<name>A0ABP0PE89_9DINO</name>
<dbReference type="SMART" id="SM00239">
    <property type="entry name" value="C2"/>
    <property type="match status" value="1"/>
</dbReference>
<comment type="caution">
    <text evidence="6">The sequence shown here is derived from an EMBL/GenBank/DDBJ whole genome shotgun (WGS) entry which is preliminary data.</text>
</comment>
<feature type="region of interest" description="Disordered" evidence="3">
    <location>
        <begin position="26"/>
        <end position="108"/>
    </location>
</feature>
<dbReference type="Proteomes" id="UP001642484">
    <property type="component" value="Unassembled WGS sequence"/>
</dbReference>
<feature type="transmembrane region" description="Helical" evidence="4">
    <location>
        <begin position="651"/>
        <end position="673"/>
    </location>
</feature>
<dbReference type="CDD" id="cd00030">
    <property type="entry name" value="C2"/>
    <property type="match status" value="1"/>
</dbReference>
<reference evidence="6 7" key="1">
    <citation type="submission" date="2024-02" db="EMBL/GenBank/DDBJ databases">
        <authorList>
            <person name="Chen Y."/>
            <person name="Shah S."/>
            <person name="Dougan E. K."/>
            <person name="Thang M."/>
            <person name="Chan C."/>
        </authorList>
    </citation>
    <scope>NUCLEOTIDE SEQUENCE [LARGE SCALE GENOMIC DNA]</scope>
</reference>
<feature type="transmembrane region" description="Helical" evidence="4">
    <location>
        <begin position="685"/>
        <end position="706"/>
    </location>
</feature>
<dbReference type="SUPFAM" id="SSF49562">
    <property type="entry name" value="C2 domain (Calcium/lipid-binding domain, CaLB)"/>
    <property type="match status" value="1"/>
</dbReference>
<sequence>MAHRAVAEPDSFGIWGNLEQLLGGTRNQYSRSDLEAEDRASPGGREDRPWGVTTWSSPKQSPMGSDSPVTLVEAGSVGSGSPPIQHRDRARVAAPSPLSKDGKEGKERSIDPEAALLHQILEQLYTALKNWEASVKSSTTLAGTFQPDRDYRQEEQAVNVASVAFEEFHAKLGQKSFLQRLGGGFSEEENRALTRGNQLLKALDGVSPWSDANKIEELLQLRAEYFVDSKWDPERLRFSCAELFLQLVSDKRKWPEAEVLALRWPANLDRMLGNNGRQAWIERAQQLPRTAPKKQSDGMCCGLPNLLEGTAENGPKAEKKAFTGCLTITKIKARNLRSADLLDDSDPFVKFELGSLTRPVLTSVVWNNEKNPEWKDPRTGQWETLRLPVTRASPDRFPLLQISVSDKDNFSSNDPLGGTSLPVLQLIEKQAGKGIIGLSKEVTFNTGPLQLTGEGAGDRDPYIEMEITWTPEGVGALAAPRDPLVLKPQEDTALKLLAEMEDALPSFLRDFGPASPDSLGFFLQAKDHRLDLTRAAPQSGNPNSEKVRQYNQVLNRINEQVYRFRRSSHEVKWSDVDQLLQKARDFERSVGQKDELRRIYAFQDEYLPDIGEWSTDRRRQLRNQVFLVRIEHGHVSHSGSAGAFDTFPKDIHLYIALLFLLAALAFIVLNFWALSRFHDEDGRGWILELSSLIGFLCVVAAFVVSFPTWKRYFEKPKSGVNHYQTVPPA</sequence>
<evidence type="ECO:0000256" key="3">
    <source>
        <dbReference type="SAM" id="MobiDB-lite"/>
    </source>
</evidence>
<keyword evidence="4" id="KW-0472">Membrane</keyword>
<dbReference type="EMBL" id="CAXAMN010022873">
    <property type="protein sequence ID" value="CAK9073369.1"/>
    <property type="molecule type" value="Genomic_DNA"/>
</dbReference>
<dbReference type="InterPro" id="IPR035892">
    <property type="entry name" value="C2_domain_sf"/>
</dbReference>
<organism evidence="6 7">
    <name type="scientific">Durusdinium trenchii</name>
    <dbReference type="NCBI Taxonomy" id="1381693"/>
    <lineage>
        <taxon>Eukaryota</taxon>
        <taxon>Sar</taxon>
        <taxon>Alveolata</taxon>
        <taxon>Dinophyceae</taxon>
        <taxon>Suessiales</taxon>
        <taxon>Symbiodiniaceae</taxon>
        <taxon>Durusdinium</taxon>
    </lineage>
</organism>
<keyword evidence="1" id="KW-0479">Metal-binding</keyword>
<dbReference type="PANTHER" id="PTHR45911">
    <property type="entry name" value="C2 DOMAIN-CONTAINING PROTEIN"/>
    <property type="match status" value="1"/>
</dbReference>
<evidence type="ECO:0000256" key="4">
    <source>
        <dbReference type="SAM" id="Phobius"/>
    </source>
</evidence>
<keyword evidence="4" id="KW-0812">Transmembrane</keyword>
<evidence type="ECO:0000313" key="7">
    <source>
        <dbReference type="Proteomes" id="UP001642484"/>
    </source>
</evidence>
<keyword evidence="2" id="KW-0106">Calcium</keyword>
<keyword evidence="4" id="KW-1133">Transmembrane helix</keyword>
<keyword evidence="7" id="KW-1185">Reference proteome</keyword>